<protein>
    <submittedName>
        <fullName evidence="1">Uncharacterized protein</fullName>
    </submittedName>
</protein>
<organism evidence="1">
    <name type="scientific">Faunusvirus sp</name>
    <dbReference type="NCBI Taxonomy" id="2487766"/>
    <lineage>
        <taxon>Viruses</taxon>
        <taxon>Varidnaviria</taxon>
        <taxon>Bamfordvirae</taxon>
        <taxon>Nucleocytoviricota</taxon>
        <taxon>Megaviricetes</taxon>
        <taxon>Imitervirales</taxon>
        <taxon>Mimiviridae</taxon>
    </lineage>
</organism>
<feature type="non-terminal residue" evidence="1">
    <location>
        <position position="192"/>
    </location>
</feature>
<reference evidence="1" key="1">
    <citation type="submission" date="2018-10" db="EMBL/GenBank/DDBJ databases">
        <title>Hidden diversity of soil giant viruses.</title>
        <authorList>
            <person name="Schulz F."/>
            <person name="Alteio L."/>
            <person name="Goudeau D."/>
            <person name="Ryan E.M."/>
            <person name="Malmstrom R.R."/>
            <person name="Blanchard J."/>
            <person name="Woyke T."/>
        </authorList>
    </citation>
    <scope>NUCLEOTIDE SEQUENCE</scope>
    <source>
        <strain evidence="1">FNV1</strain>
    </source>
</reference>
<evidence type="ECO:0000313" key="1">
    <source>
        <dbReference type="EMBL" id="AYV79812.1"/>
    </source>
</evidence>
<sequence length="192" mass="23266">MTQYFYDKKIADKLWLPKLKQYQELPLNNLNFQIKQNINLPVKITHTIIKDDTITTDQFDFIRHEKINTKNDVKKLRDSNSKKENKIIDTFLDKVTTIYKDVDDGKIERYKASNTIKKISDKFYSERTKREEKYNYKKYNISNNNVIVAQKFKLNVTYKQKQILSRWMDKSIDVYNYLIDHDKEYEVQLPFL</sequence>
<name>A0A3G4ZY23_9VIRU</name>
<dbReference type="EMBL" id="MK072187">
    <property type="protein sequence ID" value="AYV79812.1"/>
    <property type="molecule type" value="Genomic_DNA"/>
</dbReference>
<gene>
    <name evidence="1" type="ORF">Faunusvirus56_5</name>
</gene>
<accession>A0A3G4ZY23</accession>
<proteinExistence type="predicted"/>